<protein>
    <submittedName>
        <fullName evidence="3">Cytochrome P450</fullName>
    </submittedName>
</protein>
<dbReference type="PROSITE" id="PS00086">
    <property type="entry name" value="CYTOCHROME_P450"/>
    <property type="match status" value="1"/>
</dbReference>
<dbReference type="PANTHER" id="PTHR46696">
    <property type="entry name" value="P450, PUTATIVE (EUROFUNG)-RELATED"/>
    <property type="match status" value="1"/>
</dbReference>
<evidence type="ECO:0000256" key="1">
    <source>
        <dbReference type="ARBA" id="ARBA00010617"/>
    </source>
</evidence>
<name>A0ABV9YAZ9_9PSEU</name>
<keyword evidence="4" id="KW-1185">Reference proteome</keyword>
<dbReference type="EMBL" id="JBHSJB010000050">
    <property type="protein sequence ID" value="MFC5059895.1"/>
    <property type="molecule type" value="Genomic_DNA"/>
</dbReference>
<proteinExistence type="inferred from homology"/>
<accession>A0ABV9YAZ9</accession>
<dbReference type="Proteomes" id="UP001595833">
    <property type="component" value="Unassembled WGS sequence"/>
</dbReference>
<dbReference type="Gene3D" id="1.10.630.10">
    <property type="entry name" value="Cytochrome P450"/>
    <property type="match status" value="1"/>
</dbReference>
<keyword evidence="2" id="KW-0408">Iron</keyword>
<dbReference type="Pfam" id="PF00067">
    <property type="entry name" value="p450"/>
    <property type="match status" value="1"/>
</dbReference>
<organism evidence="3 4">
    <name type="scientific">Saccharothrix xinjiangensis</name>
    <dbReference type="NCBI Taxonomy" id="204798"/>
    <lineage>
        <taxon>Bacteria</taxon>
        <taxon>Bacillati</taxon>
        <taxon>Actinomycetota</taxon>
        <taxon>Actinomycetes</taxon>
        <taxon>Pseudonocardiales</taxon>
        <taxon>Pseudonocardiaceae</taxon>
        <taxon>Saccharothrix</taxon>
    </lineage>
</organism>
<comment type="similarity">
    <text evidence="1 2">Belongs to the cytochrome P450 family.</text>
</comment>
<dbReference type="SUPFAM" id="SSF48264">
    <property type="entry name" value="Cytochrome P450"/>
    <property type="match status" value="1"/>
</dbReference>
<keyword evidence="2" id="KW-0349">Heme</keyword>
<dbReference type="PANTHER" id="PTHR46696:SF1">
    <property type="entry name" value="CYTOCHROME P450 YJIB-RELATED"/>
    <property type="match status" value="1"/>
</dbReference>
<sequence>MNAPGFRASATSAPSLLAVLTDEWGGNPYALYRALRESGPVHWDEWMRSWVVVGYDEIARLAKDDRLSGARIDGFHEQLSPTARREIAPLRTALADMMLFNEPPRHTHLRRLVRPGLTPGFTRRMRPVIQEQVDRLLDRVVPTGRMDVIHDFSEPLTREVVGRLAGVPAHHMHLLEDWQGLLHEYFTQSRAELPRIARLRSVFDEGVAGRRDGTGADLFSQVVAPQLASGDYTEDEVFANFLLLIDAGQATTTHLIGNAVLALVEHPDQARLLRERPDLAANAAHEFLRYDSSVQFTTRVALTDLEVAGVRVAAGESVALVVGAGNRDPRHYPDPDRLDVTRKATDHLSFGSGIHYCLGASLALAEIELAIASLLARTRDLRVAEPRLEWLESVNFRFLKKLPIRFGLR</sequence>
<dbReference type="InterPro" id="IPR036396">
    <property type="entry name" value="Cyt_P450_sf"/>
</dbReference>
<keyword evidence="2" id="KW-0560">Oxidoreductase</keyword>
<dbReference type="InterPro" id="IPR001128">
    <property type="entry name" value="Cyt_P450"/>
</dbReference>
<dbReference type="PRINTS" id="PR00359">
    <property type="entry name" value="BP450"/>
</dbReference>
<evidence type="ECO:0000313" key="3">
    <source>
        <dbReference type="EMBL" id="MFC5059895.1"/>
    </source>
</evidence>
<dbReference type="CDD" id="cd20625">
    <property type="entry name" value="CYP164-like"/>
    <property type="match status" value="1"/>
</dbReference>
<comment type="caution">
    <text evidence="3">The sequence shown here is derived from an EMBL/GenBank/DDBJ whole genome shotgun (WGS) entry which is preliminary data.</text>
</comment>
<reference evidence="4" key="1">
    <citation type="journal article" date="2019" name="Int. J. Syst. Evol. Microbiol.">
        <title>The Global Catalogue of Microorganisms (GCM) 10K type strain sequencing project: providing services to taxonomists for standard genome sequencing and annotation.</title>
        <authorList>
            <consortium name="The Broad Institute Genomics Platform"/>
            <consortium name="The Broad Institute Genome Sequencing Center for Infectious Disease"/>
            <person name="Wu L."/>
            <person name="Ma J."/>
        </authorList>
    </citation>
    <scope>NUCLEOTIDE SEQUENCE [LARGE SCALE GENOMIC DNA]</scope>
    <source>
        <strain evidence="4">KCTC 12848</strain>
    </source>
</reference>
<evidence type="ECO:0000313" key="4">
    <source>
        <dbReference type="Proteomes" id="UP001595833"/>
    </source>
</evidence>
<gene>
    <name evidence="3" type="ORF">ACFPFM_39800</name>
</gene>
<dbReference type="InterPro" id="IPR002397">
    <property type="entry name" value="Cyt_P450_B"/>
</dbReference>
<dbReference type="RefSeq" id="WP_344042495.1">
    <property type="nucleotide sequence ID" value="NZ_BAAAKE010000034.1"/>
</dbReference>
<keyword evidence="2" id="KW-0503">Monooxygenase</keyword>
<evidence type="ECO:0000256" key="2">
    <source>
        <dbReference type="RuleBase" id="RU000461"/>
    </source>
</evidence>
<dbReference type="InterPro" id="IPR017972">
    <property type="entry name" value="Cyt_P450_CS"/>
</dbReference>
<keyword evidence="2" id="KW-0479">Metal-binding</keyword>